<evidence type="ECO:0000313" key="3">
    <source>
        <dbReference type="Proteomes" id="UP001234178"/>
    </source>
</evidence>
<reference evidence="2 3" key="1">
    <citation type="journal article" date="2023" name="Nucleic Acids Res.">
        <title>The hologenome of Daphnia magna reveals possible DNA methylation and microbiome-mediated evolution of the host genome.</title>
        <authorList>
            <person name="Chaturvedi A."/>
            <person name="Li X."/>
            <person name="Dhandapani V."/>
            <person name="Marshall H."/>
            <person name="Kissane S."/>
            <person name="Cuenca-Cambronero M."/>
            <person name="Asole G."/>
            <person name="Calvet F."/>
            <person name="Ruiz-Romero M."/>
            <person name="Marangio P."/>
            <person name="Guigo R."/>
            <person name="Rago D."/>
            <person name="Mirbahai L."/>
            <person name="Eastwood N."/>
            <person name="Colbourne J.K."/>
            <person name="Zhou J."/>
            <person name="Mallon E."/>
            <person name="Orsini L."/>
        </authorList>
    </citation>
    <scope>NUCLEOTIDE SEQUENCE [LARGE SCALE GENOMIC DNA]</scope>
    <source>
        <strain evidence="2">LRV0_1</strain>
    </source>
</reference>
<feature type="domain" description="HAT C-terminal dimerisation" evidence="1">
    <location>
        <begin position="122"/>
        <end position="178"/>
    </location>
</feature>
<dbReference type="Proteomes" id="UP001234178">
    <property type="component" value="Unassembled WGS sequence"/>
</dbReference>
<dbReference type="InterPro" id="IPR012337">
    <property type="entry name" value="RNaseH-like_sf"/>
</dbReference>
<evidence type="ECO:0000313" key="2">
    <source>
        <dbReference type="EMBL" id="KAK4017509.1"/>
    </source>
</evidence>
<evidence type="ECO:0000259" key="1">
    <source>
        <dbReference type="Pfam" id="PF05699"/>
    </source>
</evidence>
<dbReference type="EMBL" id="JAOYFB010000007">
    <property type="protein sequence ID" value="KAK4017509.1"/>
    <property type="molecule type" value="Genomic_DNA"/>
</dbReference>
<keyword evidence="3" id="KW-1185">Reference proteome</keyword>
<comment type="caution">
    <text evidence="2">The sequence shown here is derived from an EMBL/GenBank/DDBJ whole genome shotgun (WGS) entry which is preliminary data.</text>
</comment>
<dbReference type="InterPro" id="IPR008906">
    <property type="entry name" value="HATC_C_dom"/>
</dbReference>
<dbReference type="Pfam" id="PF05699">
    <property type="entry name" value="Dimer_Tnp_hAT"/>
    <property type="match status" value="1"/>
</dbReference>
<organism evidence="2 3">
    <name type="scientific">Daphnia magna</name>
    <dbReference type="NCBI Taxonomy" id="35525"/>
    <lineage>
        <taxon>Eukaryota</taxon>
        <taxon>Metazoa</taxon>
        <taxon>Ecdysozoa</taxon>
        <taxon>Arthropoda</taxon>
        <taxon>Crustacea</taxon>
        <taxon>Branchiopoda</taxon>
        <taxon>Diplostraca</taxon>
        <taxon>Cladocera</taxon>
        <taxon>Anomopoda</taxon>
        <taxon>Daphniidae</taxon>
        <taxon>Daphnia</taxon>
    </lineage>
</organism>
<proteinExistence type="predicted"/>
<accession>A0ABQ9ZX71</accession>
<dbReference type="SUPFAM" id="SSF53098">
    <property type="entry name" value="Ribonuclease H-like"/>
    <property type="match status" value="1"/>
</dbReference>
<protein>
    <recommendedName>
        <fullName evidence="1">HAT C-terminal dimerisation domain-containing protein</fullName>
    </recommendedName>
</protein>
<gene>
    <name evidence="2" type="ORF">OUZ56_032922</name>
</gene>
<sequence length="182" mass="20639">MRTSWGRGFQVTGDELRFASAVHPKFKFNWLADGFSSVEEIDGIKAYIMAELKKKIEVMIQADSKSVPGMENDVVDDDSPIDPKDFFSPLKSISNPQKRFSPADDEINRVFETKTCNDFRVLDSSFPYLRRLFIQLNTGLPSSAAVERLFSLGGRVLTPMRTQLSDQRFESLVFLRANSCLL</sequence>
<name>A0ABQ9ZX71_9CRUS</name>